<gene>
    <name evidence="2" type="ORF">g.6004</name>
</gene>
<evidence type="ECO:0000256" key="1">
    <source>
        <dbReference type="SAM" id="SignalP"/>
    </source>
</evidence>
<proteinExistence type="predicted"/>
<evidence type="ECO:0000313" key="2">
    <source>
        <dbReference type="EMBL" id="JAS06904.1"/>
    </source>
</evidence>
<protein>
    <submittedName>
        <fullName evidence="2">Uncharacterized protein</fullName>
    </submittedName>
</protein>
<organism evidence="2">
    <name type="scientific">Clastoptera arizonana</name>
    <name type="common">Arizona spittle bug</name>
    <dbReference type="NCBI Taxonomy" id="38151"/>
    <lineage>
        <taxon>Eukaryota</taxon>
        <taxon>Metazoa</taxon>
        <taxon>Ecdysozoa</taxon>
        <taxon>Arthropoda</taxon>
        <taxon>Hexapoda</taxon>
        <taxon>Insecta</taxon>
        <taxon>Pterygota</taxon>
        <taxon>Neoptera</taxon>
        <taxon>Paraneoptera</taxon>
        <taxon>Hemiptera</taxon>
        <taxon>Auchenorrhyncha</taxon>
        <taxon>Cercopoidea</taxon>
        <taxon>Clastopteridae</taxon>
        <taxon>Clastoptera</taxon>
    </lineage>
</organism>
<accession>A0A1B6C0K7</accession>
<reference evidence="2" key="1">
    <citation type="submission" date="2015-12" db="EMBL/GenBank/DDBJ databases">
        <title>De novo transcriptome assembly of four potential Pierce s Disease insect vectors from Arizona vineyards.</title>
        <authorList>
            <person name="Tassone E.E."/>
        </authorList>
    </citation>
    <scope>NUCLEOTIDE SEQUENCE</scope>
</reference>
<feature type="chain" id="PRO_5008580008" evidence="1">
    <location>
        <begin position="19"/>
        <end position="152"/>
    </location>
</feature>
<sequence>MMLRTVLVLCVGIFITEGDDDIQKEYKDVLETELVDAHSLSKDPMDLAEALLKGFKDPRKDPYDVFEDNEEDIEIEKWTMKQAMKILRENKCRTDHRDFITVNDTYNALLNLNNIPEKPLEERIRIVEELLSTVKILRLQWVPKFVPTKKKD</sequence>
<dbReference type="EMBL" id="GEDC01030394">
    <property type="protein sequence ID" value="JAS06904.1"/>
    <property type="molecule type" value="Transcribed_RNA"/>
</dbReference>
<dbReference type="AlphaFoldDB" id="A0A1B6C0K7"/>
<name>A0A1B6C0K7_9HEMI</name>
<feature type="signal peptide" evidence="1">
    <location>
        <begin position="1"/>
        <end position="18"/>
    </location>
</feature>
<keyword evidence="1" id="KW-0732">Signal</keyword>